<accession>A0ABN7VSL6</accession>
<comment type="caution">
    <text evidence="6">The sequence shown here is derived from an EMBL/GenBank/DDBJ whole genome shotgun (WGS) entry which is preliminary data.</text>
</comment>
<dbReference type="PANTHER" id="PTHR11085">
    <property type="entry name" value="NAD-DEPENDENT PROTEIN DEACYLASE SIRTUIN-5, MITOCHONDRIAL-RELATED"/>
    <property type="match status" value="1"/>
</dbReference>
<proteinExistence type="inferred from homology"/>
<evidence type="ECO:0000256" key="4">
    <source>
        <dbReference type="PROSITE-ProRule" id="PRU00236"/>
    </source>
</evidence>
<keyword evidence="2" id="KW-0808">Transferase</keyword>
<comment type="similarity">
    <text evidence="1">Belongs to the sirtuin family. Class I subfamily.</text>
</comment>
<dbReference type="SUPFAM" id="SSF52467">
    <property type="entry name" value="DHS-like NAD/FAD-binding domain"/>
    <property type="match status" value="1"/>
</dbReference>
<organism evidence="6 7">
    <name type="scientific">Gigaspora margarita</name>
    <dbReference type="NCBI Taxonomy" id="4874"/>
    <lineage>
        <taxon>Eukaryota</taxon>
        <taxon>Fungi</taxon>
        <taxon>Fungi incertae sedis</taxon>
        <taxon>Mucoromycota</taxon>
        <taxon>Glomeromycotina</taxon>
        <taxon>Glomeromycetes</taxon>
        <taxon>Diversisporales</taxon>
        <taxon>Gigasporaceae</taxon>
        <taxon>Gigaspora</taxon>
    </lineage>
</organism>
<evidence type="ECO:0000256" key="1">
    <source>
        <dbReference type="ARBA" id="ARBA00006924"/>
    </source>
</evidence>
<keyword evidence="4" id="KW-0479">Metal-binding</keyword>
<dbReference type="Gene3D" id="3.40.50.1220">
    <property type="entry name" value="TPP-binding domain"/>
    <property type="match status" value="1"/>
</dbReference>
<evidence type="ECO:0000313" key="7">
    <source>
        <dbReference type="Proteomes" id="UP000789901"/>
    </source>
</evidence>
<dbReference type="PROSITE" id="PS50305">
    <property type="entry name" value="SIRTUIN"/>
    <property type="match status" value="1"/>
</dbReference>
<dbReference type="EMBL" id="CAJVQB010021128">
    <property type="protein sequence ID" value="CAG8796259.1"/>
    <property type="molecule type" value="Genomic_DNA"/>
</dbReference>
<keyword evidence="7" id="KW-1185">Reference proteome</keyword>
<dbReference type="PANTHER" id="PTHR11085:SF8">
    <property type="entry name" value="NAD-DEPENDENT HISTONE DEACETYLASE HST3"/>
    <property type="match status" value="1"/>
</dbReference>
<comment type="caution">
    <text evidence="4">Lacks conserved residue(s) required for the propagation of feature annotation.</text>
</comment>
<sequence length="337" mass="39180">SNIVQLNLDFKNNPLLSNIVRNVAFSKNLIIIAGLVFLVVEAYPSNGLFEMIKQNYPGSFSSVRDLFDYNLHITDKAVKAFYNFMGELNKLVLKAEPTFTHLFIKKLANMKKLKRVYTQNIDNLEEKAGLKFWNFEKFKRCQAQVVQLYRTLANLQCNVCTNVYSFTQEYCDIFTKGEIPNCTECEKREYKRNLQGKRKHTIEQLKLAVILYSDKHPKKLEIGKIAAYNQDKVDCLIIIGTSLRIPEVKCLIKKFTEAVHDRNGYMIIANATNVVTKEWNEIIDYQIKGTCDEWIKLIDMELSNVKKSKKRKRNEIDCSLNFTNNNSLRNKKKSLTK</sequence>
<protein>
    <submittedName>
        <fullName evidence="6">27028_t:CDS:1</fullName>
    </submittedName>
</protein>
<feature type="domain" description="Deacetylase sirtuin-type" evidence="5">
    <location>
        <begin position="1"/>
        <end position="308"/>
    </location>
</feature>
<gene>
    <name evidence="6" type="ORF">GMARGA_LOCUS22167</name>
</gene>
<dbReference type="Pfam" id="PF02146">
    <property type="entry name" value="SIR2"/>
    <property type="match status" value="1"/>
</dbReference>
<dbReference type="InterPro" id="IPR029035">
    <property type="entry name" value="DHS-like_NAD/FAD-binding_dom"/>
</dbReference>
<keyword evidence="4" id="KW-0862">Zinc</keyword>
<feature type="binding site" evidence="4">
    <location>
        <position position="157"/>
    </location>
    <ligand>
        <name>Zn(2+)</name>
        <dbReference type="ChEBI" id="CHEBI:29105"/>
    </ligand>
</feature>
<evidence type="ECO:0000256" key="2">
    <source>
        <dbReference type="ARBA" id="ARBA00022679"/>
    </source>
</evidence>
<evidence type="ECO:0000256" key="3">
    <source>
        <dbReference type="ARBA" id="ARBA00023027"/>
    </source>
</evidence>
<dbReference type="InterPro" id="IPR050134">
    <property type="entry name" value="NAD-dep_sirtuin_deacylases"/>
</dbReference>
<feature type="non-terminal residue" evidence="6">
    <location>
        <position position="1"/>
    </location>
</feature>
<keyword evidence="3" id="KW-0520">NAD</keyword>
<feature type="binding site" evidence="4">
    <location>
        <position position="160"/>
    </location>
    <ligand>
        <name>Zn(2+)</name>
        <dbReference type="ChEBI" id="CHEBI:29105"/>
    </ligand>
</feature>
<dbReference type="InterPro" id="IPR003000">
    <property type="entry name" value="Sirtuin"/>
</dbReference>
<feature type="binding site" evidence="4">
    <location>
        <position position="185"/>
    </location>
    <ligand>
        <name>Zn(2+)</name>
        <dbReference type="ChEBI" id="CHEBI:29105"/>
    </ligand>
</feature>
<evidence type="ECO:0000259" key="5">
    <source>
        <dbReference type="PROSITE" id="PS50305"/>
    </source>
</evidence>
<dbReference type="Proteomes" id="UP000789901">
    <property type="component" value="Unassembled WGS sequence"/>
</dbReference>
<feature type="binding site" evidence="4">
    <location>
        <position position="182"/>
    </location>
    <ligand>
        <name>Zn(2+)</name>
        <dbReference type="ChEBI" id="CHEBI:29105"/>
    </ligand>
</feature>
<reference evidence="6 7" key="1">
    <citation type="submission" date="2021-06" db="EMBL/GenBank/DDBJ databases">
        <authorList>
            <person name="Kallberg Y."/>
            <person name="Tangrot J."/>
            <person name="Rosling A."/>
        </authorList>
    </citation>
    <scope>NUCLEOTIDE SEQUENCE [LARGE SCALE GENOMIC DNA]</scope>
    <source>
        <strain evidence="6 7">120-4 pot B 10/14</strain>
    </source>
</reference>
<name>A0ABN7VSL6_GIGMA</name>
<dbReference type="InterPro" id="IPR026590">
    <property type="entry name" value="Ssirtuin_cat_dom"/>
</dbReference>
<evidence type="ECO:0000313" key="6">
    <source>
        <dbReference type="EMBL" id="CAG8796259.1"/>
    </source>
</evidence>